<dbReference type="AlphaFoldDB" id="A0A8D2F225"/>
<evidence type="ECO:0000256" key="6">
    <source>
        <dbReference type="SAM" id="SignalP"/>
    </source>
</evidence>
<dbReference type="Pfam" id="PF00886">
    <property type="entry name" value="Ribosomal_S16"/>
    <property type="match status" value="1"/>
</dbReference>
<evidence type="ECO:0000313" key="8">
    <source>
        <dbReference type="Proteomes" id="UP000694411"/>
    </source>
</evidence>
<reference evidence="7" key="1">
    <citation type="submission" date="2018-05" db="EMBL/GenBank/DDBJ databases">
        <title>Whole genome of Theropithecus gelada.</title>
        <authorList>
            <person name="Chiou K.L."/>
            <person name="Snyder-Mackler N."/>
        </authorList>
    </citation>
    <scope>NUCLEOTIDE SEQUENCE [LARGE SCALE GENOMIC DNA]</scope>
</reference>
<keyword evidence="8" id="KW-1185">Reference proteome</keyword>
<dbReference type="SUPFAM" id="SSF54565">
    <property type="entry name" value="Ribosomal protein S16"/>
    <property type="match status" value="1"/>
</dbReference>
<dbReference type="GO" id="GO:0005763">
    <property type="term" value="C:mitochondrial small ribosomal subunit"/>
    <property type="evidence" value="ECO:0007669"/>
    <property type="project" value="TreeGrafter"/>
</dbReference>
<dbReference type="Ensembl" id="ENSTGET00000016695.1">
    <property type="protein sequence ID" value="ENSTGEP00000013922.1"/>
    <property type="gene ID" value="ENSTGEG00000011298.1"/>
</dbReference>
<evidence type="ECO:0000256" key="5">
    <source>
        <dbReference type="ARBA" id="ARBA00035438"/>
    </source>
</evidence>
<dbReference type="Proteomes" id="UP000694411">
    <property type="component" value="Chromosome 10"/>
</dbReference>
<reference evidence="7" key="2">
    <citation type="submission" date="2025-08" db="UniProtKB">
        <authorList>
            <consortium name="Ensembl"/>
        </authorList>
    </citation>
    <scope>IDENTIFICATION</scope>
</reference>
<evidence type="ECO:0000256" key="1">
    <source>
        <dbReference type="ARBA" id="ARBA00006668"/>
    </source>
</evidence>
<protein>
    <recommendedName>
        <fullName evidence="4">Small ribosomal subunit protein bS16m</fullName>
    </recommendedName>
    <alternativeName>
        <fullName evidence="5">28S ribosomal protein S16, mitochondrial</fullName>
    </alternativeName>
</protein>
<keyword evidence="3" id="KW-0687">Ribonucleoprotein</keyword>
<name>A0A8D2F225_THEGE</name>
<evidence type="ECO:0000256" key="4">
    <source>
        <dbReference type="ARBA" id="ARBA00035263"/>
    </source>
</evidence>
<reference evidence="7" key="3">
    <citation type="submission" date="2025-09" db="UniProtKB">
        <authorList>
            <consortium name="Ensembl"/>
        </authorList>
    </citation>
    <scope>IDENTIFICATION</scope>
</reference>
<proteinExistence type="inferred from homology"/>
<feature type="chain" id="PRO_5034959823" description="Small ribosomal subunit protein bS16m" evidence="6">
    <location>
        <begin position="23"/>
        <end position="100"/>
    </location>
</feature>
<dbReference type="Gene3D" id="3.30.1320.10">
    <property type="match status" value="1"/>
</dbReference>
<accession>A0A8D2F225</accession>
<evidence type="ECO:0000256" key="3">
    <source>
        <dbReference type="ARBA" id="ARBA00023274"/>
    </source>
</evidence>
<keyword evidence="2" id="KW-0689">Ribosomal protein</keyword>
<evidence type="ECO:0000256" key="2">
    <source>
        <dbReference type="ARBA" id="ARBA00022980"/>
    </source>
</evidence>
<sequence length="100" mass="11441">ISIYTALLSLRWGHLTICLALGVRTNQPFYHIVAAHKCPRDGRFVEQLGSYDPLPNSPREKLAVLKLDWICHWIGCWEKLVGLDGFFPLHPMMITNAVRL</sequence>
<dbReference type="InterPro" id="IPR000307">
    <property type="entry name" value="Ribosomal_bS16"/>
</dbReference>
<keyword evidence="6" id="KW-0732">Signal</keyword>
<dbReference type="PANTHER" id="PTHR12919">
    <property type="entry name" value="30S RIBOSOMAL PROTEIN S16"/>
    <property type="match status" value="1"/>
</dbReference>
<comment type="similarity">
    <text evidence="1">Belongs to the bacterial ribosomal protein bS16 family.</text>
</comment>
<dbReference type="InterPro" id="IPR023803">
    <property type="entry name" value="Ribosomal_bS16_dom_sf"/>
</dbReference>
<feature type="signal peptide" evidence="6">
    <location>
        <begin position="1"/>
        <end position="22"/>
    </location>
</feature>
<dbReference type="GO" id="GO:0003735">
    <property type="term" value="F:structural constituent of ribosome"/>
    <property type="evidence" value="ECO:0007669"/>
    <property type="project" value="InterPro"/>
</dbReference>
<dbReference type="NCBIfam" id="TIGR00002">
    <property type="entry name" value="S16"/>
    <property type="match status" value="1"/>
</dbReference>
<evidence type="ECO:0000313" key="7">
    <source>
        <dbReference type="Ensembl" id="ENSTGEP00000013922.1"/>
    </source>
</evidence>
<organism evidence="7 8">
    <name type="scientific">Theropithecus gelada</name>
    <name type="common">Gelada baboon</name>
    <dbReference type="NCBI Taxonomy" id="9565"/>
    <lineage>
        <taxon>Eukaryota</taxon>
        <taxon>Metazoa</taxon>
        <taxon>Chordata</taxon>
        <taxon>Craniata</taxon>
        <taxon>Vertebrata</taxon>
        <taxon>Euteleostomi</taxon>
        <taxon>Mammalia</taxon>
        <taxon>Eutheria</taxon>
        <taxon>Euarchontoglires</taxon>
        <taxon>Primates</taxon>
        <taxon>Haplorrhini</taxon>
        <taxon>Catarrhini</taxon>
        <taxon>Cercopithecidae</taxon>
        <taxon>Cercopithecinae</taxon>
        <taxon>Theropithecus</taxon>
    </lineage>
</organism>
<dbReference type="PANTHER" id="PTHR12919:SF20">
    <property type="entry name" value="SMALL RIBOSOMAL SUBUNIT PROTEIN BS16M"/>
    <property type="match status" value="1"/>
</dbReference>
<dbReference type="GO" id="GO:0032543">
    <property type="term" value="P:mitochondrial translation"/>
    <property type="evidence" value="ECO:0007669"/>
    <property type="project" value="TreeGrafter"/>
</dbReference>